<proteinExistence type="predicted"/>
<gene>
    <name evidence="5" type="ORF">HMPREF9498_02986</name>
</gene>
<feature type="domain" description="HTH lacI-type" evidence="4">
    <location>
        <begin position="2"/>
        <end position="48"/>
    </location>
</feature>
<dbReference type="PRINTS" id="PR00036">
    <property type="entry name" value="HTHLACI"/>
</dbReference>
<dbReference type="Pfam" id="PF00356">
    <property type="entry name" value="LacI"/>
    <property type="match status" value="1"/>
</dbReference>
<dbReference type="PANTHER" id="PTHR30146:SF149">
    <property type="entry name" value="HTH-TYPE TRANSCRIPTIONAL REGULATOR EBGR"/>
    <property type="match status" value="1"/>
</dbReference>
<reference evidence="5 6" key="1">
    <citation type="submission" date="2010-07" db="EMBL/GenBank/DDBJ databases">
        <authorList>
            <person name="Sid Ahmed O."/>
        </authorList>
    </citation>
    <scope>NUCLEOTIDE SEQUENCE [LARGE SCALE GENOMIC DNA]</scope>
    <source>
        <strain evidence="5 6">TX4248</strain>
    </source>
</reference>
<evidence type="ECO:0000256" key="3">
    <source>
        <dbReference type="ARBA" id="ARBA00023163"/>
    </source>
</evidence>
<keyword evidence="1" id="KW-0805">Transcription regulation</keyword>
<sequence>MATITDIAKVANVSISTVSRVLNYDPNLSVTEETKRKIFEAAETLNYTKYKTKNKNKQQEQLTPNLSVQTAPQEPSIAVVQWRSDDEELTDIYYMSIRLGAEKRAEELGYNILKVSQLEQHNLQGIDGILAIGKFTQKTLQELQQLHPNLCVIGSNFPLEEFDSVNTDFYQATEIALTHLLELGHEKIAFIGAEESENMYGFRRYKTPTTNAYLDIMQHYHLFNEDYFILKENGMLDVKTGEQLTEEALEKWGNDLPTAILAYNDAFAIGVIHTLAAHGIKVPEEISVMGINDISISQYVSPPLSSVHAFTEEMGETGINLLHKRIQMPSIPRRVLLNTELVVRQSTTSPRQK</sequence>
<dbReference type="AlphaFoldDB" id="A0A125W2D5"/>
<dbReference type="InterPro" id="IPR046335">
    <property type="entry name" value="LacI/GalR-like_sensor"/>
</dbReference>
<dbReference type="GO" id="GO:0000976">
    <property type="term" value="F:transcription cis-regulatory region binding"/>
    <property type="evidence" value="ECO:0007669"/>
    <property type="project" value="TreeGrafter"/>
</dbReference>
<dbReference type="HOGENOM" id="CLU_037628_1_2_9"/>
<evidence type="ECO:0000256" key="2">
    <source>
        <dbReference type="ARBA" id="ARBA00023125"/>
    </source>
</evidence>
<dbReference type="RefSeq" id="WP_002356832.1">
    <property type="nucleotide sequence ID" value="NZ_GL454487.1"/>
</dbReference>
<dbReference type="EMBL" id="AEBR01000106">
    <property type="protein sequence ID" value="EFM81454.1"/>
    <property type="molecule type" value="Genomic_DNA"/>
</dbReference>
<comment type="caution">
    <text evidence="5">The sequence shown here is derived from an EMBL/GenBank/DDBJ whole genome shotgun (WGS) entry which is preliminary data.</text>
</comment>
<dbReference type="PANTHER" id="PTHR30146">
    <property type="entry name" value="LACI-RELATED TRANSCRIPTIONAL REPRESSOR"/>
    <property type="match status" value="1"/>
</dbReference>
<dbReference type="Proteomes" id="UP000004846">
    <property type="component" value="Unassembled WGS sequence"/>
</dbReference>
<evidence type="ECO:0000313" key="5">
    <source>
        <dbReference type="EMBL" id="EFM81454.1"/>
    </source>
</evidence>
<evidence type="ECO:0000256" key="1">
    <source>
        <dbReference type="ARBA" id="ARBA00023015"/>
    </source>
</evidence>
<dbReference type="PROSITE" id="PS50932">
    <property type="entry name" value="HTH_LACI_2"/>
    <property type="match status" value="1"/>
</dbReference>
<dbReference type="PROSITE" id="PS00356">
    <property type="entry name" value="HTH_LACI_1"/>
    <property type="match status" value="1"/>
</dbReference>
<dbReference type="CDD" id="cd01544">
    <property type="entry name" value="PBP1_GalR"/>
    <property type="match status" value="1"/>
</dbReference>
<keyword evidence="2" id="KW-0238">DNA-binding</keyword>
<name>A0A125W2D5_ENTFL</name>
<dbReference type="InterPro" id="IPR010982">
    <property type="entry name" value="Lambda_DNA-bd_dom_sf"/>
</dbReference>
<dbReference type="SUPFAM" id="SSF53822">
    <property type="entry name" value="Periplasmic binding protein-like I"/>
    <property type="match status" value="1"/>
</dbReference>
<dbReference type="CDD" id="cd01392">
    <property type="entry name" value="HTH_LacI"/>
    <property type="match status" value="1"/>
</dbReference>
<keyword evidence="3" id="KW-0804">Transcription</keyword>
<dbReference type="InterPro" id="IPR028082">
    <property type="entry name" value="Peripla_BP_I"/>
</dbReference>
<protein>
    <submittedName>
        <fullName evidence="5">Transcriptional regulator, LacI family</fullName>
    </submittedName>
</protein>
<evidence type="ECO:0000313" key="6">
    <source>
        <dbReference type="Proteomes" id="UP000004846"/>
    </source>
</evidence>
<organism evidence="5 6">
    <name type="scientific">Enterococcus faecalis TX4248</name>
    <dbReference type="NCBI Taxonomy" id="749495"/>
    <lineage>
        <taxon>Bacteria</taxon>
        <taxon>Bacillati</taxon>
        <taxon>Bacillota</taxon>
        <taxon>Bacilli</taxon>
        <taxon>Lactobacillales</taxon>
        <taxon>Enterococcaceae</taxon>
        <taxon>Enterococcus</taxon>
    </lineage>
</organism>
<accession>A0A125W2D5</accession>
<dbReference type="SMART" id="SM00354">
    <property type="entry name" value="HTH_LACI"/>
    <property type="match status" value="1"/>
</dbReference>
<dbReference type="SUPFAM" id="SSF47413">
    <property type="entry name" value="lambda repressor-like DNA-binding domains"/>
    <property type="match status" value="1"/>
</dbReference>
<dbReference type="InterPro" id="IPR000843">
    <property type="entry name" value="HTH_LacI"/>
</dbReference>
<evidence type="ECO:0000259" key="4">
    <source>
        <dbReference type="PROSITE" id="PS50932"/>
    </source>
</evidence>
<dbReference type="Pfam" id="PF13377">
    <property type="entry name" value="Peripla_BP_3"/>
    <property type="match status" value="1"/>
</dbReference>
<dbReference type="GO" id="GO:0003700">
    <property type="term" value="F:DNA-binding transcription factor activity"/>
    <property type="evidence" value="ECO:0007669"/>
    <property type="project" value="TreeGrafter"/>
</dbReference>
<dbReference type="Gene3D" id="1.10.260.40">
    <property type="entry name" value="lambda repressor-like DNA-binding domains"/>
    <property type="match status" value="1"/>
</dbReference>
<dbReference type="Gene3D" id="3.40.50.2300">
    <property type="match status" value="2"/>
</dbReference>